<evidence type="ECO:0000313" key="27">
    <source>
        <dbReference type="EMBL" id="KAG5626694.1"/>
    </source>
</evidence>
<evidence type="ECO:0000256" key="23">
    <source>
        <dbReference type="SAM" id="SignalP"/>
    </source>
</evidence>
<dbReference type="Pfam" id="PF00069">
    <property type="entry name" value="Pkinase"/>
    <property type="match status" value="1"/>
</dbReference>
<evidence type="ECO:0000256" key="15">
    <source>
        <dbReference type="ARBA" id="ARBA00023157"/>
    </source>
</evidence>
<evidence type="ECO:0000259" key="26">
    <source>
        <dbReference type="PROSITE" id="PS50948"/>
    </source>
</evidence>
<evidence type="ECO:0000256" key="12">
    <source>
        <dbReference type="ARBA" id="ARBA00022840"/>
    </source>
</evidence>
<dbReference type="GO" id="GO:0048544">
    <property type="term" value="P:recognition of pollen"/>
    <property type="evidence" value="ECO:0007669"/>
    <property type="project" value="InterPro"/>
</dbReference>
<evidence type="ECO:0000256" key="2">
    <source>
        <dbReference type="ARBA" id="ARBA00010199"/>
    </source>
</evidence>
<name>A0A9J6AQ33_SOLCO</name>
<evidence type="ECO:0000256" key="10">
    <source>
        <dbReference type="ARBA" id="ARBA00022741"/>
    </source>
</evidence>
<proteinExistence type="inferred from homology"/>
<organism evidence="27 28">
    <name type="scientific">Solanum commersonii</name>
    <name type="common">Commerson's wild potato</name>
    <name type="synonym">Commerson's nightshade</name>
    <dbReference type="NCBI Taxonomy" id="4109"/>
    <lineage>
        <taxon>Eukaryota</taxon>
        <taxon>Viridiplantae</taxon>
        <taxon>Streptophyta</taxon>
        <taxon>Embryophyta</taxon>
        <taxon>Tracheophyta</taxon>
        <taxon>Spermatophyta</taxon>
        <taxon>Magnoliopsida</taxon>
        <taxon>eudicotyledons</taxon>
        <taxon>Gunneridae</taxon>
        <taxon>Pentapetalae</taxon>
        <taxon>asterids</taxon>
        <taxon>lamiids</taxon>
        <taxon>Solanales</taxon>
        <taxon>Solanaceae</taxon>
        <taxon>Solanoideae</taxon>
        <taxon>Solaneae</taxon>
        <taxon>Solanum</taxon>
    </lineage>
</organism>
<dbReference type="InterPro" id="IPR000719">
    <property type="entry name" value="Prot_kinase_dom"/>
</dbReference>
<dbReference type="Gene3D" id="2.90.10.10">
    <property type="entry name" value="Bulb-type lectin domain"/>
    <property type="match status" value="1"/>
</dbReference>
<dbReference type="InterPro" id="IPR003609">
    <property type="entry name" value="Pan_app"/>
</dbReference>
<dbReference type="InterPro" id="IPR002528">
    <property type="entry name" value="MATE_fam"/>
</dbReference>
<evidence type="ECO:0000256" key="4">
    <source>
        <dbReference type="ARBA" id="ARBA00022527"/>
    </source>
</evidence>
<keyword evidence="28" id="KW-1185">Reference proteome</keyword>
<comment type="catalytic activity">
    <reaction evidence="19">
        <text>L-seryl-[protein] + ATP = O-phospho-L-seryl-[protein] + ADP + H(+)</text>
        <dbReference type="Rhea" id="RHEA:17989"/>
        <dbReference type="Rhea" id="RHEA-COMP:9863"/>
        <dbReference type="Rhea" id="RHEA-COMP:11604"/>
        <dbReference type="ChEBI" id="CHEBI:15378"/>
        <dbReference type="ChEBI" id="CHEBI:29999"/>
        <dbReference type="ChEBI" id="CHEBI:30616"/>
        <dbReference type="ChEBI" id="CHEBI:83421"/>
        <dbReference type="ChEBI" id="CHEBI:456216"/>
        <dbReference type="EC" id="2.7.11.1"/>
    </reaction>
</comment>
<keyword evidence="4" id="KW-0723">Serine/threonine-protein kinase</keyword>
<evidence type="ECO:0000256" key="16">
    <source>
        <dbReference type="ARBA" id="ARBA00023170"/>
    </source>
</evidence>
<comment type="similarity">
    <text evidence="2 21">Belongs to the multi antimicrobial extrusion (MATE) (TC 2.A.66.1) family.</text>
</comment>
<dbReference type="GO" id="GO:1990961">
    <property type="term" value="P:xenobiotic detoxification by transmembrane export across the plasma membrane"/>
    <property type="evidence" value="ECO:0007669"/>
    <property type="project" value="InterPro"/>
</dbReference>
<dbReference type="FunFam" id="3.30.200.20:FF:000370">
    <property type="entry name" value="Receptor-like protein kinase 4"/>
    <property type="match status" value="1"/>
</dbReference>
<sequence>MIPQKAILILLFITISMAFEVSSETAKSRMQNVNMTHVAELSKESFSAERKLRPLEGSIKFESLNKSRVLLSGNFTVLSENKTYEMGFFKTNDESKWYLGIWFASIPTPTYVWVANREKPIKNPFLATLEISEDGRLVLKEDSRTIVWETTNLEKASDVKLLDQGNLVLVSNEGVLVWESFDFPTDTWLPGMNLTATKWLTSWRSTNDPSPGRYSLRLQPHSYGEIVLFYNGTYPYWSTGKWSENAFIDVPEMTVPYIYKFNFESPFTPMASFGYSEVTLENGMPPPLTRFMVDFTGQVKQFTWIQQAQSWNMFWSQPENMCSTYGLCGNLGFCNSKSLNPCKCLPGFTPLDGDSWDAGDFSGGCRRESNEICGENDRFEEVGMVKYDGARVVSVSGTRNECERECLGNCSCIGLYHNEKTNLCKSLYGSLLNLRNLTSDGTVEDKLYVRVQGGGNTRKNQIQVRLLVIEMICGFVVILLVGIGTFLVVRRRRVRRKKKDEEDVFRIMNLKVFSYKELNAATKGFSEKLGHGGFGTVFLGELSDSSLVAVKRLERPGGGEKEFRAEVCTLGNIQHVNLVRLRGFCTENSHRLLVYEYMSKGPLSAYLRRDGQNLSWDVRFRIAVGTARGIAYLHEECRNCIIHCDIKPENILLHEDFSAKVSDFGLAKLLGRDFSRVLATMRGTWGYVAPEWISGLAITTKADVYSYGMTLLELIGGRRNVESPPSAKGEEGGTEEKWFFPPWAARQIVEGNIAAVMDERLHGTYNLTEAERVGLIAIWCIQDDESMRPSMGMVVKMLEGVVELTTPQPPKLLQALVSGESFHGVGIDSSNGTSRDGGFSSGYNPQRSIYSKDSQASKVDNSALSPKKFVTLEMETPGSSGGEVPIYGGSSSMEPTELHSAPSTMLADYPPVQGFQDLKNLVSMESGKLWTIAGPIAFNILCNYGINSFTSIFVGHIGDVELSAVAISLSVIANFSFGFLLGMGSALETLCGQAFGAGQIELLGVYLQRSWIILVASCFCIMPLYIFSTPILKLLGQRDDIAELAGKFSIQIIPQMFSLAINFPTQKFLQAQSNVAILAWVGFMALAMHIGVLFLFIKVFRWGVTGAAAAYDVSAWAIALAQVVYIVGWCKDSWKGLSWLALKELWPFVKLSVASAVMICLEIWYFMTIIVLTGHLEDPVIAVGSLSICMNLNGWEGMLFIGINAAISVRVSNELGSGHPRAAKYSVFVTVAESLMIGIFCMVLIILTKDHFSLLFTSSEKMQKAVSKLAYLLAVTMLLNSVQPVISGVAVGGGWQALVAYINLACYYVIGLPLGFLLGYKTSLGVQGIWMGMIFGTFLQTIILCVIVYKTNWNEEVAQASERMKKWSGISEESDIK</sequence>
<feature type="transmembrane region" description="Helical" evidence="21">
    <location>
        <begin position="1148"/>
        <end position="1173"/>
    </location>
</feature>
<dbReference type="FunFam" id="1.10.510.10:FF:000248">
    <property type="entry name" value="S-receptor-like kinase 5"/>
    <property type="match status" value="1"/>
</dbReference>
<feature type="transmembrane region" description="Helical" evidence="21">
    <location>
        <begin position="1180"/>
        <end position="1207"/>
    </location>
</feature>
<evidence type="ECO:0000256" key="19">
    <source>
        <dbReference type="ARBA" id="ARBA00048679"/>
    </source>
</evidence>
<dbReference type="InterPro" id="IPR008271">
    <property type="entry name" value="Ser/Thr_kinase_AS"/>
</dbReference>
<feature type="transmembrane region" description="Helical" evidence="21">
    <location>
        <begin position="1011"/>
        <end position="1032"/>
    </location>
</feature>
<feature type="domain" description="Apple" evidence="26">
    <location>
        <begin position="373"/>
        <end position="452"/>
    </location>
</feature>
<feature type="domain" description="Protein kinase" evidence="24">
    <location>
        <begin position="523"/>
        <end position="802"/>
    </location>
</feature>
<keyword evidence="15" id="KW-1015">Disulfide bond</keyword>
<dbReference type="PROSITE" id="PS00108">
    <property type="entry name" value="PROTEIN_KINASE_ST"/>
    <property type="match status" value="1"/>
</dbReference>
<evidence type="ECO:0000256" key="1">
    <source>
        <dbReference type="ARBA" id="ARBA00004251"/>
    </source>
</evidence>
<evidence type="ECO:0000256" key="21">
    <source>
        <dbReference type="RuleBase" id="RU004914"/>
    </source>
</evidence>
<dbReference type="PROSITE" id="PS00107">
    <property type="entry name" value="PROTEIN_KINASE_ATP"/>
    <property type="match status" value="1"/>
</dbReference>
<dbReference type="GO" id="GO:0005886">
    <property type="term" value="C:plasma membrane"/>
    <property type="evidence" value="ECO:0007669"/>
    <property type="project" value="UniProtKB-SubCell"/>
</dbReference>
<dbReference type="Pfam" id="PF01453">
    <property type="entry name" value="B_lectin"/>
    <property type="match status" value="1"/>
</dbReference>
<feature type="binding site" evidence="20">
    <location>
        <position position="551"/>
    </location>
    <ligand>
        <name>ATP</name>
        <dbReference type="ChEBI" id="CHEBI:30616"/>
    </ligand>
</feature>
<evidence type="ECO:0000256" key="20">
    <source>
        <dbReference type="PROSITE-ProRule" id="PRU10141"/>
    </source>
</evidence>
<feature type="transmembrane region" description="Helical" evidence="21">
    <location>
        <begin position="1075"/>
        <end position="1097"/>
    </location>
</feature>
<evidence type="ECO:0000256" key="5">
    <source>
        <dbReference type="ARBA" id="ARBA00022553"/>
    </source>
</evidence>
<feature type="transmembrane region" description="Helical" evidence="21">
    <location>
        <begin position="1298"/>
        <end position="1318"/>
    </location>
</feature>
<feature type="transmembrane region" description="Helical" evidence="21">
    <location>
        <begin position="1330"/>
        <end position="1349"/>
    </location>
</feature>
<keyword evidence="13 21" id="KW-1133">Transmembrane helix</keyword>
<feature type="chain" id="PRO_5039918496" description="Protein DETOXIFICATION" evidence="23">
    <location>
        <begin position="19"/>
        <end position="1377"/>
    </location>
</feature>
<dbReference type="Pfam" id="PF00954">
    <property type="entry name" value="S_locus_glycop"/>
    <property type="match status" value="1"/>
</dbReference>
<dbReference type="EMBL" id="JACXVP010000002">
    <property type="protein sequence ID" value="KAG5626694.1"/>
    <property type="molecule type" value="Genomic_DNA"/>
</dbReference>
<dbReference type="Pfam" id="PF01554">
    <property type="entry name" value="MatE"/>
    <property type="match status" value="2"/>
</dbReference>
<evidence type="ECO:0000256" key="14">
    <source>
        <dbReference type="ARBA" id="ARBA00023136"/>
    </source>
</evidence>
<feature type="transmembrane region" description="Helical" evidence="21">
    <location>
        <begin position="1269"/>
        <end position="1292"/>
    </location>
</feature>
<dbReference type="InterPro" id="IPR011009">
    <property type="entry name" value="Kinase-like_dom_sf"/>
</dbReference>
<keyword evidence="17" id="KW-0325">Glycoprotein</keyword>
<dbReference type="InterPro" id="IPR001480">
    <property type="entry name" value="Bulb-type_lectin_dom"/>
</dbReference>
<dbReference type="InterPro" id="IPR017441">
    <property type="entry name" value="Protein_kinase_ATP_BS"/>
</dbReference>
<keyword evidence="12 20" id="KW-0067">ATP-binding</keyword>
<evidence type="ECO:0000256" key="8">
    <source>
        <dbReference type="ARBA" id="ARBA00022729"/>
    </source>
</evidence>
<dbReference type="GO" id="GO:0030246">
    <property type="term" value="F:carbohydrate binding"/>
    <property type="evidence" value="ECO:0007669"/>
    <property type="project" value="UniProtKB-KW"/>
</dbReference>
<dbReference type="PROSITE" id="PS50948">
    <property type="entry name" value="PAN"/>
    <property type="match status" value="1"/>
</dbReference>
<evidence type="ECO:0000313" key="28">
    <source>
        <dbReference type="Proteomes" id="UP000824120"/>
    </source>
</evidence>
<gene>
    <name evidence="27" type="ORF">H5410_011912</name>
</gene>
<reference evidence="27 28" key="1">
    <citation type="submission" date="2020-09" db="EMBL/GenBank/DDBJ databases">
        <title>De no assembly of potato wild relative species, Solanum commersonii.</title>
        <authorList>
            <person name="Cho K."/>
        </authorList>
    </citation>
    <scope>NUCLEOTIDE SEQUENCE [LARGE SCALE GENOMIC DNA]</scope>
    <source>
        <strain evidence="27">LZ3.2</strain>
        <tissue evidence="27">Leaf</tissue>
    </source>
</reference>
<dbReference type="NCBIfam" id="TIGR00797">
    <property type="entry name" value="matE"/>
    <property type="match status" value="1"/>
</dbReference>
<feature type="transmembrane region" description="Helical" evidence="21">
    <location>
        <begin position="1227"/>
        <end position="1248"/>
    </location>
</feature>
<dbReference type="OrthoDB" id="643280at2759"/>
<dbReference type="CDD" id="cd13132">
    <property type="entry name" value="MATE_eukaryotic"/>
    <property type="match status" value="1"/>
</dbReference>
<feature type="signal peptide" evidence="23">
    <location>
        <begin position="1"/>
        <end position="18"/>
    </location>
</feature>
<feature type="region of interest" description="Disordered" evidence="22">
    <location>
        <begin position="827"/>
        <end position="857"/>
    </location>
</feature>
<dbReference type="PANTHER" id="PTHR47974">
    <property type="entry name" value="OS07G0415500 PROTEIN"/>
    <property type="match status" value="1"/>
</dbReference>
<dbReference type="GO" id="GO:0005524">
    <property type="term" value="F:ATP binding"/>
    <property type="evidence" value="ECO:0007669"/>
    <property type="project" value="UniProtKB-UniRule"/>
</dbReference>
<dbReference type="CDD" id="cd01098">
    <property type="entry name" value="PAN_AP_plant"/>
    <property type="match status" value="1"/>
</dbReference>
<protein>
    <recommendedName>
        <fullName evidence="21">Protein DETOXIFICATION</fullName>
    </recommendedName>
    <alternativeName>
        <fullName evidence="21">Multidrug and toxic compound extrusion protein</fullName>
    </alternativeName>
</protein>
<dbReference type="Gene3D" id="3.30.200.20">
    <property type="entry name" value="Phosphorylase Kinase, domain 1"/>
    <property type="match status" value="1"/>
</dbReference>
<dbReference type="GO" id="GO:0004674">
    <property type="term" value="F:protein serine/threonine kinase activity"/>
    <property type="evidence" value="ECO:0007669"/>
    <property type="project" value="UniProtKB-KW"/>
</dbReference>
<evidence type="ECO:0000256" key="17">
    <source>
        <dbReference type="ARBA" id="ARBA00023180"/>
    </source>
</evidence>
<dbReference type="PROSITE" id="PS50927">
    <property type="entry name" value="BULB_LECTIN"/>
    <property type="match status" value="1"/>
</dbReference>
<evidence type="ECO:0000256" key="11">
    <source>
        <dbReference type="ARBA" id="ARBA00022777"/>
    </source>
</evidence>
<evidence type="ECO:0000256" key="13">
    <source>
        <dbReference type="ARBA" id="ARBA00022989"/>
    </source>
</evidence>
<keyword evidence="5" id="KW-0597">Phosphoprotein</keyword>
<dbReference type="CDD" id="cd14066">
    <property type="entry name" value="STKc_IRAK"/>
    <property type="match status" value="1"/>
</dbReference>
<evidence type="ECO:0000256" key="6">
    <source>
        <dbReference type="ARBA" id="ARBA00022679"/>
    </source>
</evidence>
<dbReference type="SUPFAM" id="SSF51110">
    <property type="entry name" value="alpha-D-mannose-specific plant lectins"/>
    <property type="match status" value="1"/>
</dbReference>
<evidence type="ECO:0000256" key="7">
    <source>
        <dbReference type="ARBA" id="ARBA00022692"/>
    </source>
</evidence>
<dbReference type="Pfam" id="PF08276">
    <property type="entry name" value="PAN_2"/>
    <property type="match status" value="1"/>
</dbReference>
<evidence type="ECO:0000256" key="3">
    <source>
        <dbReference type="ARBA" id="ARBA00022475"/>
    </source>
</evidence>
<feature type="transmembrane region" description="Helical" evidence="21">
    <location>
        <begin position="466"/>
        <end position="489"/>
    </location>
</feature>
<keyword evidence="6" id="KW-0808">Transferase</keyword>
<keyword evidence="9" id="KW-0430">Lectin</keyword>
<dbReference type="InterPro" id="IPR000858">
    <property type="entry name" value="S_locus_glycoprot_dom"/>
</dbReference>
<keyword evidence="8 23" id="KW-0732">Signal</keyword>
<dbReference type="PROSITE" id="PS50011">
    <property type="entry name" value="PROTEIN_KINASE_DOM"/>
    <property type="match status" value="1"/>
</dbReference>
<keyword evidence="3" id="KW-1003">Cell membrane</keyword>
<accession>A0A9J6AQ33</accession>
<feature type="transmembrane region" description="Helical" evidence="21">
    <location>
        <begin position="962"/>
        <end position="981"/>
    </location>
</feature>
<evidence type="ECO:0000256" key="9">
    <source>
        <dbReference type="ARBA" id="ARBA00022734"/>
    </source>
</evidence>
<feature type="transmembrane region" description="Helical" evidence="21">
    <location>
        <begin position="1109"/>
        <end position="1128"/>
    </location>
</feature>
<dbReference type="PANTHER" id="PTHR47974:SF20">
    <property type="entry name" value="RECEPTOR-LIKE SERINE_THREONINE-PROTEIN KINASE"/>
    <property type="match status" value="1"/>
</dbReference>
<dbReference type="GO" id="GO:0042910">
    <property type="term" value="F:xenobiotic transmembrane transporter activity"/>
    <property type="evidence" value="ECO:0007669"/>
    <property type="project" value="InterPro"/>
</dbReference>
<evidence type="ECO:0000259" key="25">
    <source>
        <dbReference type="PROSITE" id="PS50927"/>
    </source>
</evidence>
<comment type="caution">
    <text evidence="27">The sequence shown here is derived from an EMBL/GenBank/DDBJ whole genome shotgun (WGS) entry which is preliminary data.</text>
</comment>
<dbReference type="Gene3D" id="1.10.510.10">
    <property type="entry name" value="Transferase(Phosphotransferase) domain 1"/>
    <property type="match status" value="1"/>
</dbReference>
<evidence type="ECO:0000256" key="18">
    <source>
        <dbReference type="ARBA" id="ARBA00047899"/>
    </source>
</evidence>
<dbReference type="SUPFAM" id="SSF56112">
    <property type="entry name" value="Protein kinase-like (PK-like)"/>
    <property type="match status" value="1"/>
</dbReference>
<keyword evidence="14 21" id="KW-0472">Membrane</keyword>
<feature type="domain" description="Bulb-type lectin" evidence="25">
    <location>
        <begin position="61"/>
        <end position="182"/>
    </location>
</feature>
<keyword evidence="10 20" id="KW-0547">Nucleotide-binding</keyword>
<dbReference type="CDD" id="cd00028">
    <property type="entry name" value="B_lectin"/>
    <property type="match status" value="1"/>
</dbReference>
<feature type="compositionally biased region" description="Polar residues" evidence="22">
    <location>
        <begin position="841"/>
        <end position="857"/>
    </location>
</feature>
<evidence type="ECO:0000259" key="24">
    <source>
        <dbReference type="PROSITE" id="PS50011"/>
    </source>
</evidence>
<keyword evidence="11" id="KW-0418">Kinase</keyword>
<comment type="subcellular location">
    <subcellularLocation>
        <location evidence="1">Cell membrane</location>
        <topology evidence="1">Single-pass type I membrane protein</topology>
    </subcellularLocation>
</comment>
<evidence type="ECO:0000256" key="22">
    <source>
        <dbReference type="SAM" id="MobiDB-lite"/>
    </source>
</evidence>
<dbReference type="SMART" id="SM00220">
    <property type="entry name" value="S_TKc"/>
    <property type="match status" value="1"/>
</dbReference>
<dbReference type="Proteomes" id="UP000824120">
    <property type="component" value="Chromosome 2"/>
</dbReference>
<dbReference type="SMART" id="SM00108">
    <property type="entry name" value="B_lectin"/>
    <property type="match status" value="1"/>
</dbReference>
<comment type="catalytic activity">
    <reaction evidence="18">
        <text>L-threonyl-[protein] + ATP = O-phospho-L-threonyl-[protein] + ADP + H(+)</text>
        <dbReference type="Rhea" id="RHEA:46608"/>
        <dbReference type="Rhea" id="RHEA-COMP:11060"/>
        <dbReference type="Rhea" id="RHEA-COMP:11605"/>
        <dbReference type="ChEBI" id="CHEBI:15378"/>
        <dbReference type="ChEBI" id="CHEBI:30013"/>
        <dbReference type="ChEBI" id="CHEBI:30616"/>
        <dbReference type="ChEBI" id="CHEBI:61977"/>
        <dbReference type="ChEBI" id="CHEBI:456216"/>
        <dbReference type="EC" id="2.7.11.1"/>
    </reaction>
</comment>
<keyword evidence="7 21" id="KW-0812">Transmembrane</keyword>
<dbReference type="GO" id="GO:0015297">
    <property type="term" value="F:antiporter activity"/>
    <property type="evidence" value="ECO:0007669"/>
    <property type="project" value="InterPro"/>
</dbReference>
<keyword evidence="16" id="KW-0675">Receptor</keyword>
<dbReference type="InterPro" id="IPR045069">
    <property type="entry name" value="MATE_euk"/>
</dbReference>
<dbReference type="InterPro" id="IPR036426">
    <property type="entry name" value="Bulb-type_lectin_dom_sf"/>
</dbReference>